<dbReference type="CDD" id="cd03448">
    <property type="entry name" value="HDE_HSD"/>
    <property type="match status" value="1"/>
</dbReference>
<dbReference type="STRING" id="1344416.A0A139AWK3"/>
<dbReference type="Pfam" id="PF22622">
    <property type="entry name" value="MFE-2_hydrat-2_N"/>
    <property type="match status" value="1"/>
</dbReference>
<evidence type="ECO:0000256" key="4">
    <source>
        <dbReference type="ARBA" id="ARBA00023239"/>
    </source>
</evidence>
<dbReference type="Proteomes" id="UP000070544">
    <property type="component" value="Unassembled WGS sequence"/>
</dbReference>
<dbReference type="Pfam" id="PF01575">
    <property type="entry name" value="MaoC_dehydratas"/>
    <property type="match status" value="1"/>
</dbReference>
<evidence type="ECO:0000313" key="8">
    <source>
        <dbReference type="Proteomes" id="UP000070544"/>
    </source>
</evidence>
<dbReference type="GO" id="GO:0005777">
    <property type="term" value="C:peroxisome"/>
    <property type="evidence" value="ECO:0007669"/>
    <property type="project" value="UniProtKB-SubCell"/>
</dbReference>
<dbReference type="OMA" id="PRPIMHG"/>
<comment type="subcellular location">
    <subcellularLocation>
        <location evidence="1">Peroxisome</location>
    </subcellularLocation>
</comment>
<feature type="domain" description="MaoC-like" evidence="5">
    <location>
        <begin position="168"/>
        <end position="277"/>
    </location>
</feature>
<dbReference type="GO" id="GO:0044594">
    <property type="term" value="F:17-beta-hydroxysteroid dehydrogenase (NAD+) activity"/>
    <property type="evidence" value="ECO:0007669"/>
    <property type="project" value="TreeGrafter"/>
</dbReference>
<evidence type="ECO:0000259" key="5">
    <source>
        <dbReference type="Pfam" id="PF01575"/>
    </source>
</evidence>
<dbReference type="InterPro" id="IPR029069">
    <property type="entry name" value="HotDog_dom_sf"/>
</dbReference>
<organism evidence="7 8">
    <name type="scientific">Gonapodya prolifera (strain JEL478)</name>
    <name type="common">Monoblepharis prolifera</name>
    <dbReference type="NCBI Taxonomy" id="1344416"/>
    <lineage>
        <taxon>Eukaryota</taxon>
        <taxon>Fungi</taxon>
        <taxon>Fungi incertae sedis</taxon>
        <taxon>Chytridiomycota</taxon>
        <taxon>Chytridiomycota incertae sedis</taxon>
        <taxon>Monoblepharidomycetes</taxon>
        <taxon>Monoblepharidales</taxon>
        <taxon>Gonapodyaceae</taxon>
        <taxon>Gonapodya</taxon>
    </lineage>
</organism>
<dbReference type="SUPFAM" id="SSF54637">
    <property type="entry name" value="Thioesterase/thiol ester dehydrase-isomerase"/>
    <property type="match status" value="2"/>
</dbReference>
<evidence type="ECO:0000256" key="3">
    <source>
        <dbReference type="ARBA" id="ARBA00023140"/>
    </source>
</evidence>
<dbReference type="InterPro" id="IPR054357">
    <property type="entry name" value="MFE-2_N"/>
</dbReference>
<dbReference type="GO" id="GO:0003857">
    <property type="term" value="F:(3S)-3-hydroxyacyl-CoA dehydrogenase (NAD+) activity"/>
    <property type="evidence" value="ECO:0007669"/>
    <property type="project" value="TreeGrafter"/>
</dbReference>
<keyword evidence="4" id="KW-0456">Lyase</keyword>
<sequence length="292" mass="32192">MSSQIDVAGAREKGVNTTETTHTPRDAILYALGVGAKRFELDLVYENASGFKVLPTYAVVPAFAAMWEKRFNDFLPKYNPMMLLHGEQLLTLHSAIPSSGTIFSTARVIDILDKGKGAAVIVSVESKDKDTGKLIATADFNLFIRGLGGFGGRKNLELDHPFSRNDEVPTRDPDAVAETKTTEEQAVVYRLSGDVNPLHVDPEESKKGGFDVPILHGLCTFGVAGKAVLEKFCDGDVTKFKQIKVRFSKPVFPGETLRTEMWREKNKVLFQVRVVDRPDVIAISSAYVEIED</sequence>
<evidence type="ECO:0000256" key="1">
    <source>
        <dbReference type="ARBA" id="ARBA00004275"/>
    </source>
</evidence>
<dbReference type="Gene3D" id="3.10.129.10">
    <property type="entry name" value="Hotdog Thioesterase"/>
    <property type="match status" value="2"/>
</dbReference>
<accession>A0A139AWK3</accession>
<keyword evidence="3" id="KW-0576">Peroxisome</keyword>
<dbReference type="PANTHER" id="PTHR13078">
    <property type="entry name" value="PEROXISOMAL MULTIFUNCTIONAL ENZYME TYPE 2-RELATED"/>
    <property type="match status" value="1"/>
</dbReference>
<reference evidence="7 8" key="1">
    <citation type="journal article" date="2015" name="Genome Biol. Evol.">
        <title>Phylogenomic analyses indicate that early fungi evolved digesting cell walls of algal ancestors of land plants.</title>
        <authorList>
            <person name="Chang Y."/>
            <person name="Wang S."/>
            <person name="Sekimoto S."/>
            <person name="Aerts A.L."/>
            <person name="Choi C."/>
            <person name="Clum A."/>
            <person name="LaButti K.M."/>
            <person name="Lindquist E.A."/>
            <person name="Yee Ngan C."/>
            <person name="Ohm R.A."/>
            <person name="Salamov A.A."/>
            <person name="Grigoriev I.V."/>
            <person name="Spatafora J.W."/>
            <person name="Berbee M.L."/>
        </authorList>
    </citation>
    <scope>NUCLEOTIDE SEQUENCE [LARGE SCALE GENOMIC DNA]</scope>
    <source>
        <strain evidence="7 8">JEL478</strain>
    </source>
</reference>
<proteinExistence type="inferred from homology"/>
<dbReference type="OrthoDB" id="3592703at2759"/>
<dbReference type="AlphaFoldDB" id="A0A139AWK3"/>
<evidence type="ECO:0000259" key="6">
    <source>
        <dbReference type="Pfam" id="PF22622"/>
    </source>
</evidence>
<feature type="domain" description="Peroxisomal multifunctional enzyme type 2-like N-terminal" evidence="6">
    <location>
        <begin position="22"/>
        <end position="146"/>
    </location>
</feature>
<gene>
    <name evidence="7" type="ORF">M427DRAFT_51368</name>
</gene>
<keyword evidence="8" id="KW-1185">Reference proteome</keyword>
<dbReference type="EMBL" id="KQ965733">
    <property type="protein sequence ID" value="KXS21087.1"/>
    <property type="molecule type" value="Genomic_DNA"/>
</dbReference>
<dbReference type="InterPro" id="IPR002539">
    <property type="entry name" value="MaoC-like_dom"/>
</dbReference>
<comment type="similarity">
    <text evidence="2">Belongs to the short-chain dehydrogenases/reductases (SDR) family.</text>
</comment>
<dbReference type="GO" id="GO:0016853">
    <property type="term" value="F:isomerase activity"/>
    <property type="evidence" value="ECO:0007669"/>
    <property type="project" value="UniProtKB-KW"/>
</dbReference>
<evidence type="ECO:0000313" key="7">
    <source>
        <dbReference type="EMBL" id="KXS21087.1"/>
    </source>
</evidence>
<name>A0A139AWK3_GONPJ</name>
<dbReference type="GO" id="GO:0006635">
    <property type="term" value="P:fatty acid beta-oxidation"/>
    <property type="evidence" value="ECO:0007669"/>
    <property type="project" value="TreeGrafter"/>
</dbReference>
<dbReference type="GO" id="GO:0004300">
    <property type="term" value="F:enoyl-CoA hydratase activity"/>
    <property type="evidence" value="ECO:0007669"/>
    <property type="project" value="TreeGrafter"/>
</dbReference>
<dbReference type="FunFam" id="3.10.129.10:FF:000013">
    <property type="entry name" value="Peroxisomal multifunctional enzyme type 2"/>
    <property type="match status" value="1"/>
</dbReference>
<dbReference type="PANTHER" id="PTHR13078:SF56">
    <property type="entry name" value="PEROXISOMAL MULTIFUNCTIONAL ENZYME TYPE 2"/>
    <property type="match status" value="1"/>
</dbReference>
<protein>
    <submittedName>
        <fullName evidence="7">Thioesterase/thiol ester dehydrase-isomerase</fullName>
    </submittedName>
</protein>
<evidence type="ECO:0000256" key="2">
    <source>
        <dbReference type="ARBA" id="ARBA00006484"/>
    </source>
</evidence>
<keyword evidence="7" id="KW-0413">Isomerase</keyword>